<dbReference type="InterPro" id="IPR014001">
    <property type="entry name" value="Helicase_ATP-bd"/>
</dbReference>
<dbReference type="Pfam" id="PF00271">
    <property type="entry name" value="Helicase_C"/>
    <property type="match status" value="1"/>
</dbReference>
<dbReference type="CDD" id="cd09204">
    <property type="entry name" value="PLDc_N_DEXD_b2"/>
    <property type="match status" value="1"/>
</dbReference>
<dbReference type="GO" id="GO:0003677">
    <property type="term" value="F:DNA binding"/>
    <property type="evidence" value="ECO:0007669"/>
    <property type="project" value="InterPro"/>
</dbReference>
<reference evidence="3 4" key="1">
    <citation type="submission" date="2019-08" db="EMBL/GenBank/DDBJ databases">
        <title>In-depth cultivation of the pig gut microbiome towards novel bacterial diversity and tailored functional studies.</title>
        <authorList>
            <person name="Wylensek D."/>
            <person name="Hitch T.C.A."/>
            <person name="Clavel T."/>
        </authorList>
    </citation>
    <scope>NUCLEOTIDE SEQUENCE [LARGE SCALE GENOMIC DNA]</scope>
    <source>
        <strain evidence="3 4">LKV-178-WT-2G</strain>
    </source>
</reference>
<sequence>MNMEKELERGLISAFVNSNVESNYEFKPQFLTNDYKKGIKVLTTIEEELNRCDSFSISVAFITMSGIAGLLQTLKELEEKNIHGRILTTDYLMFSEPKALDKLASFKNIELKMYRTKYSQDGFHTKGYIFKEEEVYKIIIGSSNFTANALTRNKEWNTKLISGEKGDFAQYINSEFDYLFNSDYSLPYSEFIEEYRIQYNIIQTQRKIAKQSDSPSLEQYNLKPNSMQVSFISNLEKIVSDNQNKALLISATGTGKTYASAFAMREMNYKRVLFLVHRNQLALQARQSYEKVFGKTKTMGLVGNGYRDYDSDYVFATRDTLSRDEHLYHYKPNDFNCIILDEAHHSAAQSYQKIMNYFKPELWLGMTATPDKREYGEEKNIYEIFDYQIAYEIRLQQAMEEDLLCPFHYYGISDLKMISDDQSIDFNQLVSEERVKHIIEQANYYGYSGNRVKGLIFCRNIKEADELSKKFNECGYSTLSLNGGHSEAQRKEAFERLAMDYESNGLKPLDYIFSVEILNEGVDIVEVNQVIMLRPTQSPIVFIQQLGRGLRKSKGKEYVVILDFIGNYNNNFMIPIALSGDRSYNKDNIRHYVLEGNSTIPGASTIHFDEISRKRFFDAVDQANFSDIKLIRSCYQNLKDKLGRIPELMDFDLYGEIDVLRIFDNNSLGSYYKFLKKYEKDYTIHLNKQEEKMIEFISKKLVSGKRVQELIFLKCLLNQDQNLIHTVKDKVWNEYKIKMNSNQIDTIINLFTNQFPSGSGKKTYMDCIFIEKNNEEYCISKEFKHLLNHKEFYNMIQECIAFGLYRYQKNYINRYKDTDFVLYQKYTYEDVCRLLNWEHNEVPKNIGGYKFDKKTKTFPVFINYEKEEGISATTKYEDHFIDPNTLIAISKSNRNKNSEDIQNFIYAKERGIQVHLFVRKNKDDKTSKEFYYLGQMNATGNIKEFVMNNTNSSAVEIEWNLDVPVRKDIYEYIVNG</sequence>
<dbReference type="InterPro" id="IPR006935">
    <property type="entry name" value="Helicase/UvrB_N"/>
</dbReference>
<feature type="domain" description="Helicase ATP-binding" evidence="1">
    <location>
        <begin position="237"/>
        <end position="388"/>
    </location>
</feature>
<dbReference type="GO" id="GO:0016787">
    <property type="term" value="F:hydrolase activity"/>
    <property type="evidence" value="ECO:0007669"/>
    <property type="project" value="InterPro"/>
</dbReference>
<keyword evidence="3" id="KW-0347">Helicase</keyword>
<accession>A0A7X2N1Y0</accession>
<dbReference type="Pfam" id="PF26350">
    <property type="entry name" value="DUF8090"/>
    <property type="match status" value="1"/>
</dbReference>
<dbReference type="GO" id="GO:0005524">
    <property type="term" value="F:ATP binding"/>
    <property type="evidence" value="ECO:0007669"/>
    <property type="project" value="InterPro"/>
</dbReference>
<dbReference type="Gene3D" id="3.30.870.10">
    <property type="entry name" value="Endonuclease Chain A"/>
    <property type="match status" value="1"/>
</dbReference>
<name>A0A7X2N1Y0_9FIRM</name>
<dbReference type="SUPFAM" id="SSF52540">
    <property type="entry name" value="P-loop containing nucleoside triphosphate hydrolases"/>
    <property type="match status" value="1"/>
</dbReference>
<proteinExistence type="predicted"/>
<evidence type="ECO:0000259" key="2">
    <source>
        <dbReference type="PROSITE" id="PS51194"/>
    </source>
</evidence>
<dbReference type="InterPro" id="IPR027417">
    <property type="entry name" value="P-loop_NTPase"/>
</dbReference>
<dbReference type="Proteomes" id="UP000470082">
    <property type="component" value="Unassembled WGS sequence"/>
</dbReference>
<dbReference type="InterPro" id="IPR050742">
    <property type="entry name" value="Helicase_Restrict-Modif_Enz"/>
</dbReference>
<evidence type="ECO:0000313" key="3">
    <source>
        <dbReference type="EMBL" id="MSS00970.1"/>
    </source>
</evidence>
<dbReference type="EMBL" id="VUMM01000003">
    <property type="protein sequence ID" value="MSS00970.1"/>
    <property type="molecule type" value="Genomic_DNA"/>
</dbReference>
<protein>
    <submittedName>
        <fullName evidence="3">DEAD/DEAH box helicase</fullName>
    </submittedName>
</protein>
<dbReference type="Gene3D" id="3.40.50.300">
    <property type="entry name" value="P-loop containing nucleotide triphosphate hydrolases"/>
    <property type="match status" value="2"/>
</dbReference>
<dbReference type="GO" id="GO:0005829">
    <property type="term" value="C:cytosol"/>
    <property type="evidence" value="ECO:0007669"/>
    <property type="project" value="TreeGrafter"/>
</dbReference>
<dbReference type="Pfam" id="PF04851">
    <property type="entry name" value="ResIII"/>
    <property type="match status" value="1"/>
</dbReference>
<comment type="caution">
    <text evidence="3">The sequence shown here is derived from an EMBL/GenBank/DDBJ whole genome shotgun (WGS) entry which is preliminary data.</text>
</comment>
<dbReference type="AlphaFoldDB" id="A0A7X2N1Y0"/>
<organism evidence="3 4">
    <name type="scientific">Floccifex porci</name>
    <dbReference type="NCBI Taxonomy" id="2606629"/>
    <lineage>
        <taxon>Bacteria</taxon>
        <taxon>Bacillati</taxon>
        <taxon>Bacillota</taxon>
        <taxon>Erysipelotrichia</taxon>
        <taxon>Erysipelotrichales</taxon>
        <taxon>Erysipelotrichaceae</taxon>
        <taxon>Floccifex</taxon>
    </lineage>
</organism>
<dbReference type="SMART" id="SM00487">
    <property type="entry name" value="DEXDc"/>
    <property type="match status" value="1"/>
</dbReference>
<dbReference type="PANTHER" id="PTHR47396:SF1">
    <property type="entry name" value="ATP-DEPENDENT HELICASE IRC3-RELATED"/>
    <property type="match status" value="1"/>
</dbReference>
<dbReference type="CDD" id="cd18799">
    <property type="entry name" value="SF2_C_EcoAI-like"/>
    <property type="match status" value="1"/>
</dbReference>
<dbReference type="PANTHER" id="PTHR47396">
    <property type="entry name" value="TYPE I RESTRICTION ENZYME ECOKI R PROTEIN"/>
    <property type="match status" value="1"/>
</dbReference>
<dbReference type="CDD" id="cd18032">
    <property type="entry name" value="DEXHc_RE_I_III_res"/>
    <property type="match status" value="1"/>
</dbReference>
<feature type="domain" description="Helicase C-terminal" evidence="2">
    <location>
        <begin position="425"/>
        <end position="597"/>
    </location>
</feature>
<dbReference type="InterPro" id="IPR058403">
    <property type="entry name" value="DUF8090"/>
</dbReference>
<gene>
    <name evidence="3" type="ORF">FYJ50_02360</name>
</gene>
<keyword evidence="3" id="KW-0378">Hydrolase</keyword>
<keyword evidence="3" id="KW-0547">Nucleotide-binding</keyword>
<keyword evidence="3" id="KW-0067">ATP-binding</keyword>
<dbReference type="Pfam" id="PF11907">
    <property type="entry name" value="DUF3427"/>
    <property type="match status" value="1"/>
</dbReference>
<dbReference type="SUPFAM" id="SSF56024">
    <property type="entry name" value="Phospholipase D/nuclease"/>
    <property type="match status" value="1"/>
</dbReference>
<dbReference type="InterPro" id="IPR001650">
    <property type="entry name" value="Helicase_C-like"/>
</dbReference>
<evidence type="ECO:0000313" key="4">
    <source>
        <dbReference type="Proteomes" id="UP000470082"/>
    </source>
</evidence>
<dbReference type="GO" id="GO:0004386">
    <property type="term" value="F:helicase activity"/>
    <property type="evidence" value="ECO:0007669"/>
    <property type="project" value="UniProtKB-KW"/>
</dbReference>
<dbReference type="PROSITE" id="PS51194">
    <property type="entry name" value="HELICASE_CTER"/>
    <property type="match status" value="1"/>
</dbReference>
<evidence type="ECO:0000259" key="1">
    <source>
        <dbReference type="PROSITE" id="PS51192"/>
    </source>
</evidence>
<dbReference type="PROSITE" id="PS51192">
    <property type="entry name" value="HELICASE_ATP_BIND_1"/>
    <property type="match status" value="1"/>
</dbReference>
<dbReference type="SMART" id="SM00490">
    <property type="entry name" value="HELICc"/>
    <property type="match status" value="1"/>
</dbReference>
<dbReference type="InterPro" id="IPR025202">
    <property type="entry name" value="PLD-like_dom"/>
</dbReference>
<dbReference type="InterPro" id="IPR021835">
    <property type="entry name" value="DUF3427"/>
</dbReference>
<dbReference type="Pfam" id="PF13091">
    <property type="entry name" value="PLDc_2"/>
    <property type="match status" value="1"/>
</dbReference>
<keyword evidence="4" id="KW-1185">Reference proteome</keyword>